<organism evidence="6 7">
    <name type="scientific">Paralvinella palmiformis</name>
    <dbReference type="NCBI Taxonomy" id="53620"/>
    <lineage>
        <taxon>Eukaryota</taxon>
        <taxon>Metazoa</taxon>
        <taxon>Spiralia</taxon>
        <taxon>Lophotrochozoa</taxon>
        <taxon>Annelida</taxon>
        <taxon>Polychaeta</taxon>
        <taxon>Sedentaria</taxon>
        <taxon>Canalipalpata</taxon>
        <taxon>Terebellida</taxon>
        <taxon>Terebelliformia</taxon>
        <taxon>Alvinellidae</taxon>
        <taxon>Paralvinella</taxon>
    </lineage>
</organism>
<keyword evidence="7" id="KW-1185">Reference proteome</keyword>
<dbReference type="GO" id="GO:0005929">
    <property type="term" value="C:cilium"/>
    <property type="evidence" value="ECO:0007669"/>
    <property type="project" value="UniProtKB-SubCell"/>
</dbReference>
<accession>A0AAD9KEB3</accession>
<feature type="compositionally biased region" description="Basic and acidic residues" evidence="5">
    <location>
        <begin position="1"/>
        <end position="10"/>
    </location>
</feature>
<dbReference type="InterPro" id="IPR019530">
    <property type="entry name" value="Intra-flagellar_transport_57"/>
</dbReference>
<evidence type="ECO:0000256" key="2">
    <source>
        <dbReference type="ARBA" id="ARBA00009415"/>
    </source>
</evidence>
<comment type="subcellular location">
    <subcellularLocation>
        <location evidence="1">Cell projection</location>
        <location evidence="1">Cilium</location>
    </subcellularLocation>
</comment>
<dbReference type="PANTHER" id="PTHR16011">
    <property type="entry name" value="IFT57/HIPPI"/>
    <property type="match status" value="1"/>
</dbReference>
<dbReference type="EMBL" id="JAODUP010000004">
    <property type="protein sequence ID" value="KAK2170119.1"/>
    <property type="molecule type" value="Genomic_DNA"/>
</dbReference>
<comment type="caution">
    <text evidence="6">The sequence shown here is derived from an EMBL/GenBank/DDBJ whole genome shotgun (WGS) entry which is preliminary data.</text>
</comment>
<dbReference type="Proteomes" id="UP001208570">
    <property type="component" value="Unassembled WGS sequence"/>
</dbReference>
<dbReference type="GO" id="GO:0005794">
    <property type="term" value="C:Golgi apparatus"/>
    <property type="evidence" value="ECO:0007669"/>
    <property type="project" value="TreeGrafter"/>
</dbReference>
<dbReference type="GO" id="GO:0005815">
    <property type="term" value="C:microtubule organizing center"/>
    <property type="evidence" value="ECO:0007669"/>
    <property type="project" value="TreeGrafter"/>
</dbReference>
<evidence type="ECO:0008006" key="8">
    <source>
        <dbReference type="Google" id="ProtNLM"/>
    </source>
</evidence>
<evidence type="ECO:0000313" key="7">
    <source>
        <dbReference type="Proteomes" id="UP001208570"/>
    </source>
</evidence>
<name>A0AAD9KEB3_9ANNE</name>
<dbReference type="GO" id="GO:0030992">
    <property type="term" value="C:intraciliary transport particle B"/>
    <property type="evidence" value="ECO:0007669"/>
    <property type="project" value="TreeGrafter"/>
</dbReference>
<dbReference type="PANTHER" id="PTHR16011:SF0">
    <property type="entry name" value="INTRAFLAGELLAR TRANSPORT PROTEIN 57 HOMOLOG"/>
    <property type="match status" value="1"/>
</dbReference>
<keyword evidence="3" id="KW-0969">Cilium</keyword>
<dbReference type="Pfam" id="PF10498">
    <property type="entry name" value="IFT57"/>
    <property type="match status" value="1"/>
</dbReference>
<comment type="similarity">
    <text evidence="2">Belongs to the IFT57 family.</text>
</comment>
<proteinExistence type="inferred from homology"/>
<evidence type="ECO:0000256" key="5">
    <source>
        <dbReference type="SAM" id="MobiDB-lite"/>
    </source>
</evidence>
<evidence type="ECO:0000256" key="4">
    <source>
        <dbReference type="ARBA" id="ARBA00023273"/>
    </source>
</evidence>
<protein>
    <recommendedName>
        <fullName evidence="8">Intraflagellar transport protein 57 homolog</fullName>
    </recommendedName>
</protein>
<feature type="region of interest" description="Disordered" evidence="5">
    <location>
        <begin position="1"/>
        <end position="20"/>
    </location>
</feature>
<evidence type="ECO:0000256" key="1">
    <source>
        <dbReference type="ARBA" id="ARBA00004138"/>
    </source>
</evidence>
<dbReference type="AlphaFoldDB" id="A0AAD9KEB3"/>
<gene>
    <name evidence="6" type="ORF">LSH36_4g09041</name>
</gene>
<sequence length="247" mass="28582">MSTEDKRRGEDDDESGGPGGAYQTFLIMEELLDKLKLLNYETTFCRQLGFKPFSRHYFALPTNPGEQFFAFTSIAAWLLQMCGQHFEQPQEYDDPNATISSILDEIRRFKYSPDFPPNKLKTGCGEHCVWVLNRLADEALKAKSFVWKKVIYPEEEGNQEDIIDETDEKHLELNKVEDEMLMDDSDEEFEEEGQILGLDDLQKLNKPTTDVNEWKLELERVLPQLKLTIRTDNKILSNICLFAASIL</sequence>
<evidence type="ECO:0000256" key="3">
    <source>
        <dbReference type="ARBA" id="ARBA00023069"/>
    </source>
</evidence>
<dbReference type="GO" id="GO:1905515">
    <property type="term" value="P:non-motile cilium assembly"/>
    <property type="evidence" value="ECO:0007669"/>
    <property type="project" value="TreeGrafter"/>
</dbReference>
<reference evidence="6" key="1">
    <citation type="journal article" date="2023" name="Mol. Biol. Evol.">
        <title>Third-Generation Sequencing Reveals the Adaptive Role of the Epigenome in Three Deep-Sea Polychaetes.</title>
        <authorList>
            <person name="Perez M."/>
            <person name="Aroh O."/>
            <person name="Sun Y."/>
            <person name="Lan Y."/>
            <person name="Juniper S.K."/>
            <person name="Young C.R."/>
            <person name="Angers B."/>
            <person name="Qian P.Y."/>
        </authorList>
    </citation>
    <scope>NUCLEOTIDE SEQUENCE</scope>
    <source>
        <strain evidence="6">P08H-3</strain>
    </source>
</reference>
<dbReference type="GO" id="GO:0042073">
    <property type="term" value="P:intraciliary transport"/>
    <property type="evidence" value="ECO:0007669"/>
    <property type="project" value="TreeGrafter"/>
</dbReference>
<keyword evidence="4" id="KW-0966">Cell projection</keyword>
<evidence type="ECO:0000313" key="6">
    <source>
        <dbReference type="EMBL" id="KAK2170119.1"/>
    </source>
</evidence>